<evidence type="ECO:0000256" key="14">
    <source>
        <dbReference type="PIRSR" id="PIRSR001461-3"/>
    </source>
</evidence>
<dbReference type="EC" id="5.1.3.1" evidence="7 10"/>
<keyword evidence="13" id="KW-0862">Zinc</keyword>
<dbReference type="InterPro" id="IPR000056">
    <property type="entry name" value="Ribul_P_3_epim-like"/>
</dbReference>
<dbReference type="AlphaFoldDB" id="A0A0H3PBF9"/>
<comment type="function">
    <text evidence="10">Catalyzes the reversible epimerization of D-ribulose 5-phosphate to D-xylulose 5-phosphate.</text>
</comment>
<evidence type="ECO:0000256" key="1">
    <source>
        <dbReference type="ARBA" id="ARBA00001782"/>
    </source>
</evidence>
<dbReference type="Pfam" id="PF00834">
    <property type="entry name" value="Ribul_P_3_epim"/>
    <property type="match status" value="1"/>
</dbReference>
<evidence type="ECO:0000256" key="2">
    <source>
        <dbReference type="ARBA" id="ARBA00001936"/>
    </source>
</evidence>
<dbReference type="PANTHER" id="PTHR11749">
    <property type="entry name" value="RIBULOSE-5-PHOSPHATE-3-EPIMERASE"/>
    <property type="match status" value="1"/>
</dbReference>
<dbReference type="InterPro" id="IPR026019">
    <property type="entry name" value="Ribul_P_3_epim"/>
</dbReference>
<evidence type="ECO:0000256" key="7">
    <source>
        <dbReference type="ARBA" id="ARBA00013188"/>
    </source>
</evidence>
<dbReference type="GO" id="GO:0006098">
    <property type="term" value="P:pentose-phosphate shunt"/>
    <property type="evidence" value="ECO:0007669"/>
    <property type="project" value="UniProtKB-UniRule"/>
</dbReference>
<feature type="binding site" evidence="10 13">
    <location>
        <position position="33"/>
    </location>
    <ligand>
        <name>a divalent metal cation</name>
        <dbReference type="ChEBI" id="CHEBI:60240"/>
    </ligand>
</feature>
<evidence type="ECO:0000256" key="9">
    <source>
        <dbReference type="ARBA" id="ARBA00023235"/>
    </source>
</evidence>
<reference evidence="16" key="1">
    <citation type="submission" date="2006-12" db="EMBL/GenBank/DDBJ databases">
        <authorList>
            <person name="Fouts D.E."/>
            <person name="Nelson K.E."/>
            <person name="Sebastian Y."/>
        </authorList>
    </citation>
    <scope>NUCLEOTIDE SEQUENCE [LARGE SCALE GENOMIC DNA]</scope>
    <source>
        <strain evidence="16">81-176</strain>
    </source>
</reference>
<evidence type="ECO:0000256" key="8">
    <source>
        <dbReference type="ARBA" id="ARBA00022723"/>
    </source>
</evidence>
<dbReference type="CDD" id="cd00429">
    <property type="entry name" value="RPE"/>
    <property type="match status" value="1"/>
</dbReference>
<dbReference type="RefSeq" id="WP_002857466.1">
    <property type="nucleotide sequence ID" value="NC_008787.1"/>
</dbReference>
<dbReference type="HOGENOM" id="CLU_054856_2_1_7"/>
<dbReference type="GO" id="GO:0019323">
    <property type="term" value="P:pentose catabolic process"/>
    <property type="evidence" value="ECO:0007669"/>
    <property type="project" value="UniProtKB-UniRule"/>
</dbReference>
<comment type="cofactor">
    <cofactor evidence="2">
        <name>Mn(2+)</name>
        <dbReference type="ChEBI" id="CHEBI:29035"/>
    </cofactor>
</comment>
<keyword evidence="13" id="KW-0464">Manganese</keyword>
<evidence type="ECO:0000256" key="6">
    <source>
        <dbReference type="ARBA" id="ARBA00009541"/>
    </source>
</evidence>
<dbReference type="HAMAP" id="MF_02227">
    <property type="entry name" value="RPE"/>
    <property type="match status" value="1"/>
</dbReference>
<feature type="active site" description="Proton donor" evidence="10 12">
    <location>
        <position position="173"/>
    </location>
</feature>
<dbReference type="Gene3D" id="3.20.20.70">
    <property type="entry name" value="Aldolase class I"/>
    <property type="match status" value="1"/>
</dbReference>
<dbReference type="GO" id="GO:0046872">
    <property type="term" value="F:metal ion binding"/>
    <property type="evidence" value="ECO:0007669"/>
    <property type="project" value="UniProtKB-UniRule"/>
</dbReference>
<comment type="cofactor">
    <cofactor evidence="3">
        <name>Co(2+)</name>
        <dbReference type="ChEBI" id="CHEBI:48828"/>
    </cofactor>
</comment>
<keyword evidence="13" id="KW-0170">Cobalt</keyword>
<evidence type="ECO:0000313" key="15">
    <source>
        <dbReference type="EMBL" id="EAQ73305.1"/>
    </source>
</evidence>
<comment type="catalytic activity">
    <reaction evidence="1 10 11">
        <text>D-ribulose 5-phosphate = D-xylulose 5-phosphate</text>
        <dbReference type="Rhea" id="RHEA:13677"/>
        <dbReference type="ChEBI" id="CHEBI:57737"/>
        <dbReference type="ChEBI" id="CHEBI:58121"/>
        <dbReference type="EC" id="5.1.3.1"/>
    </reaction>
</comment>
<dbReference type="GO" id="GO:0005737">
    <property type="term" value="C:cytoplasm"/>
    <property type="evidence" value="ECO:0007669"/>
    <property type="project" value="UniProtKB-ARBA"/>
</dbReference>
<dbReference type="InterPro" id="IPR013785">
    <property type="entry name" value="Aldolase_TIM"/>
</dbReference>
<dbReference type="NCBIfam" id="TIGR01163">
    <property type="entry name" value="rpe"/>
    <property type="match status" value="1"/>
</dbReference>
<evidence type="ECO:0000256" key="10">
    <source>
        <dbReference type="HAMAP-Rule" id="MF_02227"/>
    </source>
</evidence>
<dbReference type="PROSITE" id="PS01085">
    <property type="entry name" value="RIBUL_P_3_EPIMER_1"/>
    <property type="match status" value="1"/>
</dbReference>
<dbReference type="FunFam" id="3.20.20.70:FF:000004">
    <property type="entry name" value="Ribulose-phosphate 3-epimerase"/>
    <property type="match status" value="1"/>
</dbReference>
<gene>
    <name evidence="10 15" type="primary">rpe</name>
    <name evidence="15" type="ordered locus">CJJ81176_0476</name>
</gene>
<accession>A0A0H3PBF9</accession>
<feature type="binding site" evidence="10 14">
    <location>
        <begin position="195"/>
        <end position="196"/>
    </location>
    <ligand>
        <name>substrate</name>
    </ligand>
</feature>
<evidence type="ECO:0000256" key="13">
    <source>
        <dbReference type="PIRSR" id="PIRSR001461-2"/>
    </source>
</evidence>
<comment type="cofactor">
    <cofactor evidence="4">
        <name>Zn(2+)</name>
        <dbReference type="ChEBI" id="CHEBI:29105"/>
    </cofactor>
</comment>
<organism evidence="15 16">
    <name type="scientific">Campylobacter jejuni subsp. jejuni serotype O:23/36 (strain 81-176)</name>
    <dbReference type="NCBI Taxonomy" id="354242"/>
    <lineage>
        <taxon>Bacteria</taxon>
        <taxon>Pseudomonadati</taxon>
        <taxon>Campylobacterota</taxon>
        <taxon>Epsilonproteobacteria</taxon>
        <taxon>Campylobacterales</taxon>
        <taxon>Campylobacteraceae</taxon>
        <taxon>Campylobacter</taxon>
    </lineage>
</organism>
<keyword evidence="10 11" id="KW-0119">Carbohydrate metabolism</keyword>
<feature type="active site" description="Proton acceptor" evidence="10 12">
    <location>
        <position position="33"/>
    </location>
</feature>
<proteinExistence type="inferred from homology"/>
<evidence type="ECO:0000256" key="4">
    <source>
        <dbReference type="ARBA" id="ARBA00001947"/>
    </source>
</evidence>
<evidence type="ECO:0000256" key="5">
    <source>
        <dbReference type="ARBA" id="ARBA00001954"/>
    </source>
</evidence>
<comment type="cofactor">
    <cofactor evidence="5">
        <name>Fe(2+)</name>
        <dbReference type="ChEBI" id="CHEBI:29033"/>
    </cofactor>
</comment>
<dbReference type="EMBL" id="CP000538">
    <property type="protein sequence ID" value="EAQ73305.1"/>
    <property type="molecule type" value="Genomic_DNA"/>
</dbReference>
<keyword evidence="9 10" id="KW-0413">Isomerase</keyword>
<evidence type="ECO:0000256" key="11">
    <source>
        <dbReference type="PIRNR" id="PIRNR001461"/>
    </source>
</evidence>
<dbReference type="KEGG" id="cjj:CJJ81176_0476"/>
<dbReference type="InterPro" id="IPR011060">
    <property type="entry name" value="RibuloseP-bd_barrel"/>
</dbReference>
<dbReference type="PROSITE" id="PS01086">
    <property type="entry name" value="RIBUL_P_3_EPIMER_2"/>
    <property type="match status" value="1"/>
</dbReference>
<dbReference type="SUPFAM" id="SSF51366">
    <property type="entry name" value="Ribulose-phoshate binding barrel"/>
    <property type="match status" value="1"/>
</dbReference>
<dbReference type="eggNOG" id="COG0036">
    <property type="taxonomic scope" value="Bacteria"/>
</dbReference>
<feature type="binding site" evidence="10 14">
    <location>
        <position position="64"/>
    </location>
    <ligand>
        <name>substrate</name>
    </ligand>
</feature>
<comment type="similarity">
    <text evidence="6 10 11">Belongs to the ribulose-phosphate 3-epimerase family.</text>
</comment>
<feature type="binding site" evidence="10 13">
    <location>
        <position position="64"/>
    </location>
    <ligand>
        <name>a divalent metal cation</name>
        <dbReference type="ChEBI" id="CHEBI:60240"/>
    </ligand>
</feature>
<feature type="binding site" evidence="10 13">
    <location>
        <position position="31"/>
    </location>
    <ligand>
        <name>a divalent metal cation</name>
        <dbReference type="ChEBI" id="CHEBI:60240"/>
    </ligand>
</feature>
<evidence type="ECO:0000313" key="16">
    <source>
        <dbReference type="Proteomes" id="UP000000646"/>
    </source>
</evidence>
<dbReference type="GO" id="GO:0004750">
    <property type="term" value="F:D-ribulose-phosphate 3-epimerase activity"/>
    <property type="evidence" value="ECO:0007669"/>
    <property type="project" value="UniProtKB-UniRule"/>
</dbReference>
<dbReference type="NCBIfam" id="NF004076">
    <property type="entry name" value="PRK05581.1-4"/>
    <property type="match status" value="1"/>
</dbReference>
<feature type="binding site" evidence="10">
    <location>
        <begin position="173"/>
        <end position="175"/>
    </location>
    <ligand>
        <name>substrate</name>
    </ligand>
</feature>
<feature type="binding site" evidence="10 13">
    <location>
        <position position="173"/>
    </location>
    <ligand>
        <name>a divalent metal cation</name>
        <dbReference type="ChEBI" id="CHEBI:60240"/>
    </ligand>
</feature>
<sequence>MYVAPSLLSANFLKLEEEVKAIEAAGADLLHIDVMDGHFVPNLTFGPCVIEKISTISKLPLDVHLMVKDVSKFIDLFIPLKPKFISFHIESEVHPIRLCEYIRSQGIHPAIVLNPHTSIDSIKHMLEFVDMVLLMSVNPGFGGQKFLPLVHEKIKELRQMIDKKNAKVFIEVDGGVNGLNASDLEESGADILVAGSYIFSSNDYKTAISSLKLEF</sequence>
<evidence type="ECO:0000256" key="3">
    <source>
        <dbReference type="ARBA" id="ARBA00001941"/>
    </source>
</evidence>
<protein>
    <recommendedName>
        <fullName evidence="7 10">Ribulose-phosphate 3-epimerase</fullName>
        <ecNumber evidence="7 10">5.1.3.1</ecNumber>
    </recommendedName>
</protein>
<keyword evidence="8 10" id="KW-0479">Metal-binding</keyword>
<comment type="cofactor">
    <cofactor evidence="10 13">
        <name>a divalent metal cation</name>
        <dbReference type="ChEBI" id="CHEBI:60240"/>
    </cofactor>
    <text evidence="10 13">Binds 1 divalent metal cation per subunit.</text>
</comment>
<comment type="pathway">
    <text evidence="10">Carbohydrate degradation.</text>
</comment>
<feature type="binding site" evidence="10 14">
    <location>
        <position position="6"/>
    </location>
    <ligand>
        <name>substrate</name>
    </ligand>
</feature>
<feature type="binding site" evidence="10 14">
    <location>
        <begin position="140"/>
        <end position="143"/>
    </location>
    <ligand>
        <name>substrate</name>
    </ligand>
</feature>
<evidence type="ECO:0000256" key="12">
    <source>
        <dbReference type="PIRSR" id="PIRSR001461-1"/>
    </source>
</evidence>
<dbReference type="Proteomes" id="UP000000646">
    <property type="component" value="Chromosome"/>
</dbReference>
<name>A0A0H3PBF9_CAMJJ</name>
<dbReference type="PIRSF" id="PIRSF001461">
    <property type="entry name" value="RPE"/>
    <property type="match status" value="1"/>
</dbReference>
<feature type="binding site" evidence="14">
    <location>
        <position position="175"/>
    </location>
    <ligand>
        <name>substrate</name>
    </ligand>
</feature>